<feature type="compositionally biased region" description="Polar residues" evidence="1">
    <location>
        <begin position="165"/>
        <end position="176"/>
    </location>
</feature>
<keyword evidence="3" id="KW-1185">Reference proteome</keyword>
<dbReference type="InterPro" id="IPR024784">
    <property type="entry name" value="TORC_M"/>
</dbReference>
<dbReference type="PANTHER" id="PTHR13589">
    <property type="entry name" value="CREB-REGULATED TRANSCRIPTION COACTIVATOR"/>
    <property type="match status" value="1"/>
</dbReference>
<feature type="region of interest" description="Disordered" evidence="1">
    <location>
        <begin position="148"/>
        <end position="176"/>
    </location>
</feature>
<feature type="compositionally biased region" description="Low complexity" evidence="1">
    <location>
        <begin position="214"/>
        <end position="231"/>
    </location>
</feature>
<feature type="region of interest" description="Disordered" evidence="1">
    <location>
        <begin position="89"/>
        <end position="113"/>
    </location>
</feature>
<feature type="domain" description="Transducer of regulated CREB activity middle" evidence="2">
    <location>
        <begin position="8"/>
        <end position="56"/>
    </location>
</feature>
<evidence type="ECO:0000313" key="4">
    <source>
        <dbReference type="RefSeq" id="XP_022236030.1"/>
    </source>
</evidence>
<organism evidence="3 4">
    <name type="scientific">Limulus polyphemus</name>
    <name type="common">Atlantic horseshoe crab</name>
    <dbReference type="NCBI Taxonomy" id="6850"/>
    <lineage>
        <taxon>Eukaryota</taxon>
        <taxon>Metazoa</taxon>
        <taxon>Ecdysozoa</taxon>
        <taxon>Arthropoda</taxon>
        <taxon>Chelicerata</taxon>
        <taxon>Merostomata</taxon>
        <taxon>Xiphosura</taxon>
        <taxon>Limulidae</taxon>
        <taxon>Limulus</taxon>
    </lineage>
</organism>
<feature type="region of interest" description="Disordered" evidence="1">
    <location>
        <begin position="188"/>
        <end position="231"/>
    </location>
</feature>
<evidence type="ECO:0000259" key="2">
    <source>
        <dbReference type="Pfam" id="PF12885"/>
    </source>
</evidence>
<feature type="region of interest" description="Disordered" evidence="1">
    <location>
        <begin position="120"/>
        <end position="139"/>
    </location>
</feature>
<dbReference type="Proteomes" id="UP000694941">
    <property type="component" value="Unplaced"/>
</dbReference>
<proteinExistence type="predicted"/>
<dbReference type="InterPro" id="IPR024786">
    <property type="entry name" value="TORC"/>
</dbReference>
<sequence>IYPYQEESHLIHIPISNNTGSLPDLTNLHFPSPLATPLDVEDQSGLAYNQHSPSQSDIVTYSTLPPQQHHVHVIGPSVSGSTLIQTTAVVGGGGSRHNSPGPSPSPSSQRRHHLNSNNLVIGSSNMRHHGLHSSKQQQKGLAIDTNALSLNNYPPHQPSFGVYPQQRSNQSSQPHNNYVESQALPQIPVGSYHTNNTSDHSSSAPTSPVSQHFSPLNSPGLGPGSSLSRNSLTDTNYLLHHQQQQNQQANVIQQLQFGQYDTVGESLDQSDKFVM</sequence>
<feature type="non-terminal residue" evidence="4">
    <location>
        <position position="1"/>
    </location>
</feature>
<evidence type="ECO:0000256" key="1">
    <source>
        <dbReference type="SAM" id="MobiDB-lite"/>
    </source>
</evidence>
<dbReference type="GeneID" id="111083672"/>
<gene>
    <name evidence="4" type="primary">LOC111083672</name>
</gene>
<protein>
    <submittedName>
        <fullName evidence="4">CREB-regulated transcription coactivator 1-like</fullName>
    </submittedName>
</protein>
<dbReference type="Pfam" id="PF12885">
    <property type="entry name" value="TORC_M"/>
    <property type="match status" value="1"/>
</dbReference>
<name>A0ABM1RXC5_LIMPO</name>
<reference evidence="4" key="1">
    <citation type="submission" date="2025-08" db="UniProtKB">
        <authorList>
            <consortium name="RefSeq"/>
        </authorList>
    </citation>
    <scope>IDENTIFICATION</scope>
    <source>
        <tissue evidence="4">Muscle</tissue>
    </source>
</reference>
<evidence type="ECO:0000313" key="3">
    <source>
        <dbReference type="Proteomes" id="UP000694941"/>
    </source>
</evidence>
<feature type="compositionally biased region" description="Polar residues" evidence="1">
    <location>
        <begin position="192"/>
        <end position="213"/>
    </location>
</feature>
<feature type="non-terminal residue" evidence="4">
    <location>
        <position position="275"/>
    </location>
</feature>
<dbReference type="RefSeq" id="XP_022236030.1">
    <property type="nucleotide sequence ID" value="XM_022380322.1"/>
</dbReference>
<accession>A0ABM1RXC5</accession>
<dbReference type="PANTHER" id="PTHR13589:SF15">
    <property type="entry name" value="CREB-REGULATED TRANSCRIPTION COACTIVATOR, ISOFORM B"/>
    <property type="match status" value="1"/>
</dbReference>